<evidence type="ECO:0000313" key="5">
    <source>
        <dbReference type="EMBL" id="MBK6300980.1"/>
    </source>
</evidence>
<evidence type="ECO:0000256" key="3">
    <source>
        <dbReference type="ARBA" id="ARBA00022679"/>
    </source>
</evidence>
<keyword evidence="3" id="KW-0808">Transferase</keyword>
<accession>A0A935CE06</accession>
<evidence type="ECO:0000256" key="2">
    <source>
        <dbReference type="ARBA" id="ARBA00022676"/>
    </source>
</evidence>
<evidence type="ECO:0000313" key="6">
    <source>
        <dbReference type="Proteomes" id="UP000718281"/>
    </source>
</evidence>
<dbReference type="InterPro" id="IPR050194">
    <property type="entry name" value="Glycosyltransferase_grp1"/>
</dbReference>
<dbReference type="GO" id="GO:1901137">
    <property type="term" value="P:carbohydrate derivative biosynthetic process"/>
    <property type="evidence" value="ECO:0007669"/>
    <property type="project" value="UniProtKB-ARBA"/>
</dbReference>
<dbReference type="InterPro" id="IPR028098">
    <property type="entry name" value="Glyco_trans_4-like_N"/>
</dbReference>
<gene>
    <name evidence="5" type="ORF">IPF40_07985</name>
</gene>
<evidence type="ECO:0000259" key="4">
    <source>
        <dbReference type="Pfam" id="PF13579"/>
    </source>
</evidence>
<dbReference type="Gene3D" id="3.40.50.2000">
    <property type="entry name" value="Glycogen Phosphorylase B"/>
    <property type="match status" value="2"/>
</dbReference>
<dbReference type="PANTHER" id="PTHR45947:SF3">
    <property type="entry name" value="SULFOQUINOVOSYL TRANSFERASE SQD2"/>
    <property type="match status" value="1"/>
</dbReference>
<proteinExistence type="predicted"/>
<feature type="domain" description="Glycosyltransferase subfamily 4-like N-terminal" evidence="4">
    <location>
        <begin position="29"/>
        <end position="206"/>
    </location>
</feature>
<protein>
    <recommendedName>
        <fullName evidence="1">D-inositol 3-phosphate glycosyltransferase</fullName>
    </recommendedName>
</protein>
<sequence>MATNRSPLRVWLVNQYALRIDQPGITRHATLAKYMHEHDVRTTIFASNTHYWNVADGAGEAADPSAPTFIYTSTAQVESNGVKRVLSMLSFSARTMKAGLLQARRSGGPPDVVLGSSPHPFAALAAWALAARFRKPFVLEVRDLWPDSLIHLLGLSSRHPLIVILRWIERFLYRRARFVVTLLPGSEARIERIARRPVQTLWLPNGIDLSRVPAVVPPSDGETFTVMYAGAHGIPNALDTIVEAAEVLHHGREDGDSRIRFVLVGEGKEKARLVADAATRGLSNITFRGAVSKSTLLTLLPTADALVITFRKTELYQSGISPNKVFDYLAAGRPVIIAVDTPLNPVAEAAAGLTIPPEDPHALANAIRTLALIAVSERAAYGLRGRAYAEANHDLARSGARLAEALRSTASAS</sequence>
<reference evidence="5 6" key="1">
    <citation type="submission" date="2020-10" db="EMBL/GenBank/DDBJ databases">
        <title>Connecting structure to function with the recovery of over 1000 high-quality activated sludge metagenome-assembled genomes encoding full-length rRNA genes using long-read sequencing.</title>
        <authorList>
            <person name="Singleton C.M."/>
            <person name="Petriglieri F."/>
            <person name="Kristensen J.M."/>
            <person name="Kirkegaard R.H."/>
            <person name="Michaelsen T.Y."/>
            <person name="Andersen M.H."/>
            <person name="Karst S.M."/>
            <person name="Dueholm M.S."/>
            <person name="Nielsen P.H."/>
            <person name="Albertsen M."/>
        </authorList>
    </citation>
    <scope>NUCLEOTIDE SEQUENCE [LARGE SCALE GENOMIC DNA]</scope>
    <source>
        <strain evidence="5">AalE_18-Q3-R2-46_BAT3C.188</strain>
    </source>
</reference>
<organism evidence="5 6">
    <name type="scientific">Candidatus Phosphoribacter hodrii</name>
    <dbReference type="NCBI Taxonomy" id="2953743"/>
    <lineage>
        <taxon>Bacteria</taxon>
        <taxon>Bacillati</taxon>
        <taxon>Actinomycetota</taxon>
        <taxon>Actinomycetes</taxon>
        <taxon>Micrococcales</taxon>
        <taxon>Dermatophilaceae</taxon>
        <taxon>Candidatus Phosphoribacter</taxon>
    </lineage>
</organism>
<keyword evidence="2" id="KW-0328">Glycosyltransferase</keyword>
<dbReference type="Proteomes" id="UP000718281">
    <property type="component" value="Unassembled WGS sequence"/>
</dbReference>
<dbReference type="Pfam" id="PF13579">
    <property type="entry name" value="Glyco_trans_4_4"/>
    <property type="match status" value="1"/>
</dbReference>
<dbReference type="SUPFAM" id="SSF53756">
    <property type="entry name" value="UDP-Glycosyltransferase/glycogen phosphorylase"/>
    <property type="match status" value="1"/>
</dbReference>
<name>A0A935CE06_9MICO</name>
<dbReference type="AlphaFoldDB" id="A0A935CE06"/>
<evidence type="ECO:0000256" key="1">
    <source>
        <dbReference type="ARBA" id="ARBA00021292"/>
    </source>
</evidence>
<dbReference type="CDD" id="cd03794">
    <property type="entry name" value="GT4_WbuB-like"/>
    <property type="match status" value="1"/>
</dbReference>
<dbReference type="Pfam" id="PF13692">
    <property type="entry name" value="Glyco_trans_1_4"/>
    <property type="match status" value="1"/>
</dbReference>
<dbReference type="EMBL" id="JADIXZ010000004">
    <property type="protein sequence ID" value="MBK6300980.1"/>
    <property type="molecule type" value="Genomic_DNA"/>
</dbReference>
<dbReference type="PANTHER" id="PTHR45947">
    <property type="entry name" value="SULFOQUINOVOSYL TRANSFERASE SQD2"/>
    <property type="match status" value="1"/>
</dbReference>
<dbReference type="GO" id="GO:0016758">
    <property type="term" value="F:hexosyltransferase activity"/>
    <property type="evidence" value="ECO:0007669"/>
    <property type="project" value="TreeGrafter"/>
</dbReference>
<comment type="caution">
    <text evidence="5">The sequence shown here is derived from an EMBL/GenBank/DDBJ whole genome shotgun (WGS) entry which is preliminary data.</text>
</comment>